<evidence type="ECO:0000313" key="2">
    <source>
        <dbReference type="EMBL" id="KAK4124116.1"/>
    </source>
</evidence>
<reference evidence="2" key="2">
    <citation type="submission" date="2023-05" db="EMBL/GenBank/DDBJ databases">
        <authorList>
            <consortium name="Lawrence Berkeley National Laboratory"/>
            <person name="Steindorff A."/>
            <person name="Hensen N."/>
            <person name="Bonometti L."/>
            <person name="Westerberg I."/>
            <person name="Brannstrom I.O."/>
            <person name="Guillou S."/>
            <person name="Cros-Aarteil S."/>
            <person name="Calhoun S."/>
            <person name="Haridas S."/>
            <person name="Kuo A."/>
            <person name="Mondo S."/>
            <person name="Pangilinan J."/>
            <person name="Riley R."/>
            <person name="Labutti K."/>
            <person name="Andreopoulos B."/>
            <person name="Lipzen A."/>
            <person name="Chen C."/>
            <person name="Yanf M."/>
            <person name="Daum C."/>
            <person name="Ng V."/>
            <person name="Clum A."/>
            <person name="Ohm R."/>
            <person name="Martin F."/>
            <person name="Silar P."/>
            <person name="Natvig D."/>
            <person name="Lalanne C."/>
            <person name="Gautier V."/>
            <person name="Ament-Velasquez S.L."/>
            <person name="Kruys A."/>
            <person name="Hutchinson M.I."/>
            <person name="Powell A.J."/>
            <person name="Barry K."/>
            <person name="Miller A.N."/>
            <person name="Grigoriev I.V."/>
            <person name="Debuchy R."/>
            <person name="Gladieux P."/>
            <person name="Thoren M.H."/>
            <person name="Johannesson H."/>
        </authorList>
    </citation>
    <scope>NUCLEOTIDE SEQUENCE</scope>
    <source>
        <strain evidence="2">CBS 731.68</strain>
    </source>
</reference>
<dbReference type="EMBL" id="MU853227">
    <property type="protein sequence ID" value="KAK4124116.1"/>
    <property type="molecule type" value="Genomic_DNA"/>
</dbReference>
<proteinExistence type="predicted"/>
<feature type="chain" id="PRO_5043042127" description="Secreted protein" evidence="1">
    <location>
        <begin position="19"/>
        <end position="78"/>
    </location>
</feature>
<evidence type="ECO:0000313" key="3">
    <source>
        <dbReference type="Proteomes" id="UP001302602"/>
    </source>
</evidence>
<gene>
    <name evidence="2" type="ORF">N657DRAFT_377113</name>
</gene>
<evidence type="ECO:0008006" key="4">
    <source>
        <dbReference type="Google" id="ProtNLM"/>
    </source>
</evidence>
<organism evidence="2 3">
    <name type="scientific">Parathielavia appendiculata</name>
    <dbReference type="NCBI Taxonomy" id="2587402"/>
    <lineage>
        <taxon>Eukaryota</taxon>
        <taxon>Fungi</taxon>
        <taxon>Dikarya</taxon>
        <taxon>Ascomycota</taxon>
        <taxon>Pezizomycotina</taxon>
        <taxon>Sordariomycetes</taxon>
        <taxon>Sordariomycetidae</taxon>
        <taxon>Sordariales</taxon>
        <taxon>Chaetomiaceae</taxon>
        <taxon>Parathielavia</taxon>
    </lineage>
</organism>
<dbReference type="Proteomes" id="UP001302602">
    <property type="component" value="Unassembled WGS sequence"/>
</dbReference>
<reference evidence="2" key="1">
    <citation type="journal article" date="2023" name="Mol. Phylogenet. Evol.">
        <title>Genome-scale phylogeny and comparative genomics of the fungal order Sordariales.</title>
        <authorList>
            <person name="Hensen N."/>
            <person name="Bonometti L."/>
            <person name="Westerberg I."/>
            <person name="Brannstrom I.O."/>
            <person name="Guillou S."/>
            <person name="Cros-Aarteil S."/>
            <person name="Calhoun S."/>
            <person name="Haridas S."/>
            <person name="Kuo A."/>
            <person name="Mondo S."/>
            <person name="Pangilinan J."/>
            <person name="Riley R."/>
            <person name="LaButti K."/>
            <person name="Andreopoulos B."/>
            <person name="Lipzen A."/>
            <person name="Chen C."/>
            <person name="Yan M."/>
            <person name="Daum C."/>
            <person name="Ng V."/>
            <person name="Clum A."/>
            <person name="Steindorff A."/>
            <person name="Ohm R.A."/>
            <person name="Martin F."/>
            <person name="Silar P."/>
            <person name="Natvig D.O."/>
            <person name="Lalanne C."/>
            <person name="Gautier V."/>
            <person name="Ament-Velasquez S.L."/>
            <person name="Kruys A."/>
            <person name="Hutchinson M.I."/>
            <person name="Powell A.J."/>
            <person name="Barry K."/>
            <person name="Miller A.N."/>
            <person name="Grigoriev I.V."/>
            <person name="Debuchy R."/>
            <person name="Gladieux P."/>
            <person name="Hiltunen Thoren M."/>
            <person name="Johannesson H."/>
        </authorList>
    </citation>
    <scope>NUCLEOTIDE SEQUENCE</scope>
    <source>
        <strain evidence="2">CBS 731.68</strain>
    </source>
</reference>
<evidence type="ECO:0000256" key="1">
    <source>
        <dbReference type="SAM" id="SignalP"/>
    </source>
</evidence>
<dbReference type="RefSeq" id="XP_062647887.1">
    <property type="nucleotide sequence ID" value="XM_062787092.1"/>
</dbReference>
<comment type="caution">
    <text evidence="2">The sequence shown here is derived from an EMBL/GenBank/DDBJ whole genome shotgun (WGS) entry which is preliminary data.</text>
</comment>
<name>A0AAN6Z3P7_9PEZI</name>
<accession>A0AAN6Z3P7</accession>
<protein>
    <recommendedName>
        <fullName evidence="4">Secreted protein</fullName>
    </recommendedName>
</protein>
<dbReference type="GeneID" id="87823862"/>
<keyword evidence="1" id="KW-0732">Signal</keyword>
<keyword evidence="3" id="KW-1185">Reference proteome</keyword>
<sequence length="78" mass="8703">MMMSLVWSLPMLVHPAWNLQLLQTHNDPRCPVTSHLAFSDQRTLPAHSGPVMIQQLFRVSEAAKAPSLPASRLRDSAD</sequence>
<feature type="signal peptide" evidence="1">
    <location>
        <begin position="1"/>
        <end position="18"/>
    </location>
</feature>
<dbReference type="AlphaFoldDB" id="A0AAN6Z3P7"/>